<feature type="binding site" evidence="2">
    <location>
        <position position="341"/>
    </location>
    <ligand>
        <name>Zn(2+)</name>
        <dbReference type="ChEBI" id="CHEBI:29105"/>
        <note>catalytic</note>
    </ligand>
</feature>
<evidence type="ECO:0000313" key="5">
    <source>
        <dbReference type="EMBL" id="GGB14977.1"/>
    </source>
</evidence>
<reference evidence="5" key="2">
    <citation type="submission" date="2020-09" db="EMBL/GenBank/DDBJ databases">
        <authorList>
            <person name="Sun Q."/>
            <person name="Zhou Y."/>
        </authorList>
    </citation>
    <scope>NUCLEOTIDE SEQUENCE</scope>
    <source>
        <strain evidence="5">CGMCC 1.15448</strain>
    </source>
</reference>
<dbReference type="CDD" id="cd09604">
    <property type="entry name" value="M1_APN_like"/>
    <property type="match status" value="1"/>
</dbReference>
<evidence type="ECO:0000313" key="6">
    <source>
        <dbReference type="Proteomes" id="UP000607559"/>
    </source>
</evidence>
<keyword evidence="3" id="KW-0732">Signal</keyword>
<organism evidence="5 6">
    <name type="scientific">Puia dinghuensis</name>
    <dbReference type="NCBI Taxonomy" id="1792502"/>
    <lineage>
        <taxon>Bacteria</taxon>
        <taxon>Pseudomonadati</taxon>
        <taxon>Bacteroidota</taxon>
        <taxon>Chitinophagia</taxon>
        <taxon>Chitinophagales</taxon>
        <taxon>Chitinophagaceae</taxon>
        <taxon>Puia</taxon>
    </lineage>
</organism>
<gene>
    <name evidence="5" type="ORF">GCM10011511_43410</name>
</gene>
<comment type="cofactor">
    <cofactor evidence="2">
        <name>Zn(2+)</name>
        <dbReference type="ChEBI" id="CHEBI:29105"/>
    </cofactor>
    <text evidence="2">Binds 1 zinc ion per subunit.</text>
</comment>
<dbReference type="EMBL" id="BMJC01000005">
    <property type="protein sequence ID" value="GGB14977.1"/>
    <property type="molecule type" value="Genomic_DNA"/>
</dbReference>
<accession>A0A8J2XV74</accession>
<dbReference type="Pfam" id="PF01433">
    <property type="entry name" value="Peptidase_M1"/>
    <property type="match status" value="1"/>
</dbReference>
<feature type="domain" description="Peptidase M1 membrane alanine aminopeptidase" evidence="4">
    <location>
        <begin position="333"/>
        <end position="467"/>
    </location>
</feature>
<dbReference type="GO" id="GO:0008270">
    <property type="term" value="F:zinc ion binding"/>
    <property type="evidence" value="ECO:0007669"/>
    <property type="project" value="InterPro"/>
</dbReference>
<dbReference type="InterPro" id="IPR014782">
    <property type="entry name" value="Peptidase_M1_dom"/>
</dbReference>
<feature type="signal peptide" evidence="3">
    <location>
        <begin position="1"/>
        <end position="19"/>
    </location>
</feature>
<comment type="caution">
    <text evidence="5">The sequence shown here is derived from an EMBL/GenBank/DDBJ whole genome shotgun (WGS) entry which is preliminary data.</text>
</comment>
<name>A0A8J2XV74_9BACT</name>
<evidence type="ECO:0000259" key="4">
    <source>
        <dbReference type="Pfam" id="PF01433"/>
    </source>
</evidence>
<dbReference type="RefSeq" id="WP_188935751.1">
    <property type="nucleotide sequence ID" value="NZ_BMJC01000005.1"/>
</dbReference>
<proteinExistence type="predicted"/>
<dbReference type="GO" id="GO:0008237">
    <property type="term" value="F:metallopeptidase activity"/>
    <property type="evidence" value="ECO:0007669"/>
    <property type="project" value="InterPro"/>
</dbReference>
<keyword evidence="6" id="KW-1185">Reference proteome</keyword>
<dbReference type="Gene3D" id="1.10.390.10">
    <property type="entry name" value="Neutral Protease Domain 2"/>
    <property type="match status" value="1"/>
</dbReference>
<evidence type="ECO:0000256" key="2">
    <source>
        <dbReference type="PIRSR" id="PIRSR634015-3"/>
    </source>
</evidence>
<dbReference type="InterPro" id="IPR034015">
    <property type="entry name" value="M1_LTA4H"/>
</dbReference>
<feature type="chain" id="PRO_5035234579" description="Peptidase M1 membrane alanine aminopeptidase domain-containing protein" evidence="3">
    <location>
        <begin position="20"/>
        <end position="909"/>
    </location>
</feature>
<feature type="binding site" evidence="2">
    <location>
        <position position="364"/>
    </location>
    <ligand>
        <name>Zn(2+)</name>
        <dbReference type="ChEBI" id="CHEBI:29105"/>
        <note>catalytic</note>
    </ligand>
</feature>
<sequence>MKKLILFLIILPYTLIARAQSYFQQQVGYTIDVTLNDADKSLDGFVRMEYTNNSPDTLTFLWIHCWPNAYKNDRTAFSEQLLANGRTDFYFADKQQRGYINRLDFRVDGQEAKIEDHPSYIDIIKVVLPKPLLPQQTITITTPFHEKLPYNFSRGGWTYTPPTTSYQITQWYPKPAVYDNKGWHPIPYLDQGEFYSEFGRFDVRITVPNKYIVAATGELQDTTYPSANTKTFHYKQDRIHDFAWFADPRFHTEHDTLQLPSGRIIDIYSYYTPAAPKGFVGSTAFIKDAVRFRSALIGEYPYNVVTAVETKMGFSGGMEYPTITAINTPGPAKDIDLTIEHEVGHNWFYGVLGTNERRYPWMDEGINTYYDNRYTAQKYPPEADGSLASLLTQAVEKKDQPISTTSEDFTVENYFDIAYTKTGAWMRMLEDTLGTALFDSCMRQYFREWQFKHPYPADFKAVITNTSEGAPDSTSRSFITRRRALDTLFALLDRKGPLPPMPAHRKLKPTFLFNTQSTDKYHYLGLAPAFGYNFYDRFQIGMLIHNFNLPPDPFQFILIPLYATTSHQLNGAGGFIYTWYPDHGLQKIQATIGFQRFSTMSGTDSNGNRLTGGYYKLTPGLRIVFPKASPRSTLEKTLEWKTYLIGEKNLDNYVLKTTDSLYYPTPGKYSFRYLNQLSFDIRDTRALYPYSVRLQVQQAANWYRVNFTTNYFFNYEKGGGLDLRVFGAKFGYLGSRSIYEDLSRYEPKLTALRGNEDYTYNNFFVGRNEFTGAASQQVLMRDGDLKLRTDLFQGLQGRSDNWVASINLRSTLPRSIAPEWFPLRLFFDAGTYAEAWENNPPTAHFLYTGGIELSLAHDVVRIYAPLVYSSDFSTQLKTVPDQNTFWQRISFSIDVQNIDFRKLFGNMPL</sequence>
<feature type="active site" description="Proton donor" evidence="1">
    <location>
        <position position="419"/>
    </location>
</feature>
<keyword evidence="2" id="KW-0479">Metal-binding</keyword>
<evidence type="ECO:0000256" key="1">
    <source>
        <dbReference type="PIRSR" id="PIRSR634015-1"/>
    </source>
</evidence>
<feature type="active site" description="Proton acceptor" evidence="1">
    <location>
        <position position="342"/>
    </location>
</feature>
<reference evidence="5" key="1">
    <citation type="journal article" date="2014" name="Int. J. Syst. Evol. Microbiol.">
        <title>Complete genome sequence of Corynebacterium casei LMG S-19264T (=DSM 44701T), isolated from a smear-ripened cheese.</title>
        <authorList>
            <consortium name="US DOE Joint Genome Institute (JGI-PGF)"/>
            <person name="Walter F."/>
            <person name="Albersmeier A."/>
            <person name="Kalinowski J."/>
            <person name="Ruckert C."/>
        </authorList>
    </citation>
    <scope>NUCLEOTIDE SEQUENCE</scope>
    <source>
        <strain evidence="5">CGMCC 1.15448</strain>
    </source>
</reference>
<dbReference type="InterPro" id="IPR027268">
    <property type="entry name" value="Peptidase_M4/M1_CTD_sf"/>
</dbReference>
<dbReference type="AlphaFoldDB" id="A0A8J2XV74"/>
<protein>
    <recommendedName>
        <fullName evidence="4">Peptidase M1 membrane alanine aminopeptidase domain-containing protein</fullName>
    </recommendedName>
</protein>
<dbReference type="Proteomes" id="UP000607559">
    <property type="component" value="Unassembled WGS sequence"/>
</dbReference>
<feature type="binding site" evidence="2">
    <location>
        <position position="345"/>
    </location>
    <ligand>
        <name>Zn(2+)</name>
        <dbReference type="ChEBI" id="CHEBI:29105"/>
        <note>catalytic</note>
    </ligand>
</feature>
<evidence type="ECO:0000256" key="3">
    <source>
        <dbReference type="SAM" id="SignalP"/>
    </source>
</evidence>
<dbReference type="SUPFAM" id="SSF55486">
    <property type="entry name" value="Metalloproteases ('zincins'), catalytic domain"/>
    <property type="match status" value="1"/>
</dbReference>
<dbReference type="PANTHER" id="PTHR45726">
    <property type="entry name" value="LEUKOTRIENE A-4 HYDROLASE"/>
    <property type="match status" value="1"/>
</dbReference>
<keyword evidence="2" id="KW-0862">Zinc</keyword>
<dbReference type="PANTHER" id="PTHR45726:SF3">
    <property type="entry name" value="LEUKOTRIENE A-4 HYDROLASE"/>
    <property type="match status" value="1"/>
</dbReference>